<protein>
    <recommendedName>
        <fullName evidence="9">Polysaccharide chain length determinant N-terminal domain-containing protein</fullName>
    </recommendedName>
</protein>
<organism evidence="10 11">
    <name type="scientific">Halobacillus litoralis</name>
    <dbReference type="NCBI Taxonomy" id="45668"/>
    <lineage>
        <taxon>Bacteria</taxon>
        <taxon>Bacillati</taxon>
        <taxon>Bacillota</taxon>
        <taxon>Bacilli</taxon>
        <taxon>Bacillales</taxon>
        <taxon>Bacillaceae</taxon>
        <taxon>Halobacillus</taxon>
    </lineage>
</organism>
<dbReference type="InterPro" id="IPR050445">
    <property type="entry name" value="Bact_polysacc_biosynth/exp"/>
</dbReference>
<evidence type="ECO:0000256" key="7">
    <source>
        <dbReference type="SAM" id="MobiDB-lite"/>
    </source>
</evidence>
<evidence type="ECO:0000313" key="10">
    <source>
        <dbReference type="EMBL" id="MYL20823.1"/>
    </source>
</evidence>
<sequence>MEENMDIKRFLAVLKRRIVTVILVSSCLFLLACAVTFFVMKPTYESVENLVVGKLNKEDSEYGESKDLSMLLASTIDIVQSPNVLNAVSREFNIPYDELKEQIVVKNSQDSQVVSILVRGEDPEEVSKIANYTALTTVQKMNDLFEVKDILVLNESSGENRGEEVGSQFVNLAIGLVVGLLAGIGGAVVKDHLDGSVQSAAQIEKEIGVRSLGEVNLRKKLPGRKIHKKHRGKEPLRVVDEEKEKRGEMSV</sequence>
<name>A0A845DT94_9BACI</name>
<dbReference type="PANTHER" id="PTHR32309:SF13">
    <property type="entry name" value="FERRIC ENTEROBACTIN TRANSPORT PROTEIN FEPE"/>
    <property type="match status" value="1"/>
</dbReference>
<dbReference type="PANTHER" id="PTHR32309">
    <property type="entry name" value="TYROSINE-PROTEIN KINASE"/>
    <property type="match status" value="1"/>
</dbReference>
<evidence type="ECO:0000256" key="1">
    <source>
        <dbReference type="ARBA" id="ARBA00004651"/>
    </source>
</evidence>
<dbReference type="EMBL" id="WMET01000003">
    <property type="protein sequence ID" value="MYL20823.1"/>
    <property type="molecule type" value="Genomic_DNA"/>
</dbReference>
<comment type="subcellular location">
    <subcellularLocation>
        <location evidence="1">Cell membrane</location>
        <topology evidence="1">Multi-pass membrane protein</topology>
    </subcellularLocation>
</comment>
<comment type="caution">
    <text evidence="10">The sequence shown here is derived from an EMBL/GenBank/DDBJ whole genome shotgun (WGS) entry which is preliminary data.</text>
</comment>
<comment type="similarity">
    <text evidence="2">Belongs to the CpsC/CapA family.</text>
</comment>
<dbReference type="GO" id="GO:0005886">
    <property type="term" value="C:plasma membrane"/>
    <property type="evidence" value="ECO:0007669"/>
    <property type="project" value="UniProtKB-SubCell"/>
</dbReference>
<evidence type="ECO:0000256" key="8">
    <source>
        <dbReference type="SAM" id="Phobius"/>
    </source>
</evidence>
<dbReference type="Pfam" id="PF02706">
    <property type="entry name" value="Wzz"/>
    <property type="match status" value="1"/>
</dbReference>
<feature type="compositionally biased region" description="Basic and acidic residues" evidence="7">
    <location>
        <begin position="233"/>
        <end position="251"/>
    </location>
</feature>
<evidence type="ECO:0000256" key="5">
    <source>
        <dbReference type="ARBA" id="ARBA00022989"/>
    </source>
</evidence>
<keyword evidence="6 8" id="KW-0472">Membrane</keyword>
<evidence type="ECO:0000256" key="2">
    <source>
        <dbReference type="ARBA" id="ARBA00006683"/>
    </source>
</evidence>
<keyword evidence="3" id="KW-1003">Cell membrane</keyword>
<feature type="transmembrane region" description="Helical" evidence="8">
    <location>
        <begin position="21"/>
        <end position="40"/>
    </location>
</feature>
<dbReference type="Proteomes" id="UP000460949">
    <property type="component" value="Unassembled WGS sequence"/>
</dbReference>
<feature type="domain" description="Polysaccharide chain length determinant N-terminal" evidence="9">
    <location>
        <begin position="4"/>
        <end position="91"/>
    </location>
</feature>
<dbReference type="GO" id="GO:0004713">
    <property type="term" value="F:protein tyrosine kinase activity"/>
    <property type="evidence" value="ECO:0007669"/>
    <property type="project" value="TreeGrafter"/>
</dbReference>
<keyword evidence="5 8" id="KW-1133">Transmembrane helix</keyword>
<feature type="region of interest" description="Disordered" evidence="7">
    <location>
        <begin position="224"/>
        <end position="251"/>
    </location>
</feature>
<evidence type="ECO:0000259" key="9">
    <source>
        <dbReference type="Pfam" id="PF02706"/>
    </source>
</evidence>
<evidence type="ECO:0000256" key="4">
    <source>
        <dbReference type="ARBA" id="ARBA00022692"/>
    </source>
</evidence>
<reference evidence="10 11" key="1">
    <citation type="submission" date="2019-11" db="EMBL/GenBank/DDBJ databases">
        <title>Genome sequences of 17 halophilic strains isolated from different environments.</title>
        <authorList>
            <person name="Furrow R.E."/>
        </authorList>
    </citation>
    <scope>NUCLEOTIDE SEQUENCE [LARGE SCALE GENOMIC DNA]</scope>
    <source>
        <strain evidence="10 11">22511_23_Filter</strain>
    </source>
</reference>
<dbReference type="AlphaFoldDB" id="A0A845DT94"/>
<gene>
    <name evidence="10" type="ORF">GLW04_13050</name>
</gene>
<proteinExistence type="inferred from homology"/>
<accession>A0A845DT94</accession>
<evidence type="ECO:0000256" key="6">
    <source>
        <dbReference type="ARBA" id="ARBA00023136"/>
    </source>
</evidence>
<dbReference type="InterPro" id="IPR003856">
    <property type="entry name" value="LPS_length_determ_N"/>
</dbReference>
<evidence type="ECO:0000313" key="11">
    <source>
        <dbReference type="Proteomes" id="UP000460949"/>
    </source>
</evidence>
<evidence type="ECO:0000256" key="3">
    <source>
        <dbReference type="ARBA" id="ARBA00022475"/>
    </source>
</evidence>
<dbReference type="RefSeq" id="WP_160837969.1">
    <property type="nucleotide sequence ID" value="NZ_WMET01000003.1"/>
</dbReference>
<keyword evidence="4 8" id="KW-0812">Transmembrane</keyword>